<dbReference type="GeneID" id="83056739"/>
<evidence type="ECO:0000259" key="9">
    <source>
        <dbReference type="Pfam" id="PF07992"/>
    </source>
</evidence>
<accession>A0A1B2I276</accession>
<feature type="binding site" evidence="6">
    <location>
        <position position="52"/>
    </location>
    <ligand>
        <name>FAD</name>
        <dbReference type="ChEBI" id="CHEBI:57692"/>
    </ligand>
</feature>
<dbReference type="EMBL" id="CP016757">
    <property type="protein sequence ID" value="ANZ44074.1"/>
    <property type="molecule type" value="Genomic_DNA"/>
</dbReference>
<dbReference type="PRINTS" id="PR00368">
    <property type="entry name" value="FADPNR"/>
</dbReference>
<keyword evidence="6" id="KW-0520">NAD</keyword>
<keyword evidence="2" id="KW-0285">Flavoprotein</keyword>
<keyword evidence="6" id="KW-0547">Nucleotide-binding</keyword>
<evidence type="ECO:0000256" key="7">
    <source>
        <dbReference type="PIRSR" id="PIRSR000350-4"/>
    </source>
</evidence>
<evidence type="ECO:0000313" key="10">
    <source>
        <dbReference type="EMBL" id="ANZ44074.1"/>
    </source>
</evidence>
<dbReference type="GO" id="GO:0050660">
    <property type="term" value="F:flavin adenine dinucleotide binding"/>
    <property type="evidence" value="ECO:0007669"/>
    <property type="project" value="TreeGrafter"/>
</dbReference>
<evidence type="ECO:0000256" key="3">
    <source>
        <dbReference type="ARBA" id="ARBA00022827"/>
    </source>
</evidence>
<comment type="similarity">
    <text evidence="1">Belongs to the class-I pyridine nucleotide-disulfide oxidoreductase family.</text>
</comment>
<dbReference type="GO" id="GO:0003955">
    <property type="term" value="F:NAD(P)H dehydrogenase (quinone) activity"/>
    <property type="evidence" value="ECO:0007669"/>
    <property type="project" value="TreeGrafter"/>
</dbReference>
<feature type="binding site" evidence="6">
    <location>
        <begin position="177"/>
        <end position="184"/>
    </location>
    <ligand>
        <name>NAD(+)</name>
        <dbReference type="ChEBI" id="CHEBI:57540"/>
    </ligand>
</feature>
<feature type="active site" description="Proton acceptor" evidence="5">
    <location>
        <position position="440"/>
    </location>
</feature>
<dbReference type="OrthoDB" id="1407at2"/>
<dbReference type="PANTHER" id="PTHR43014">
    <property type="entry name" value="MERCURIC REDUCTASE"/>
    <property type="match status" value="1"/>
</dbReference>
<dbReference type="SUPFAM" id="SSF55424">
    <property type="entry name" value="FAD/NAD-linked reductases, dimerisation (C-terminal) domain"/>
    <property type="match status" value="1"/>
</dbReference>
<keyword evidence="4" id="KW-0560">Oxidoreductase</keyword>
<proteinExistence type="inferred from homology"/>
<dbReference type="Pfam" id="PF07992">
    <property type="entry name" value="Pyr_redox_2"/>
    <property type="match status" value="1"/>
</dbReference>
<organism evidence="10 11">
    <name type="scientific">Cloacibacillus porcorum</name>
    <dbReference type="NCBI Taxonomy" id="1197717"/>
    <lineage>
        <taxon>Bacteria</taxon>
        <taxon>Thermotogati</taxon>
        <taxon>Synergistota</taxon>
        <taxon>Synergistia</taxon>
        <taxon>Synergistales</taxon>
        <taxon>Synergistaceae</taxon>
        <taxon>Cloacibacillus</taxon>
    </lineage>
</organism>
<evidence type="ECO:0000256" key="6">
    <source>
        <dbReference type="PIRSR" id="PIRSR000350-3"/>
    </source>
</evidence>
<dbReference type="PANTHER" id="PTHR43014:SF4">
    <property type="entry name" value="PYRIDINE NUCLEOTIDE-DISULFIDE OXIDOREDUCTASE RCLA-RELATED"/>
    <property type="match status" value="1"/>
</dbReference>
<gene>
    <name evidence="10" type="ORF">BED41_02590</name>
</gene>
<dbReference type="InterPro" id="IPR001100">
    <property type="entry name" value="Pyr_nuc-diS_OxRdtase"/>
</dbReference>
<dbReference type="PIRSF" id="PIRSF000350">
    <property type="entry name" value="Mercury_reductase_MerA"/>
    <property type="match status" value="1"/>
</dbReference>
<dbReference type="STRING" id="1197717.BED41_02590"/>
<feature type="binding site" evidence="6">
    <location>
        <position position="308"/>
    </location>
    <ligand>
        <name>FAD</name>
        <dbReference type="ChEBI" id="CHEBI:57692"/>
    </ligand>
</feature>
<name>A0A1B2I276_9BACT</name>
<dbReference type="InterPro" id="IPR023753">
    <property type="entry name" value="FAD/NAD-binding_dom"/>
</dbReference>
<dbReference type="SUPFAM" id="SSF51905">
    <property type="entry name" value="FAD/NAD(P)-binding domain"/>
    <property type="match status" value="1"/>
</dbReference>
<keyword evidence="3 6" id="KW-0274">FAD</keyword>
<feature type="domain" description="FAD/NAD(P)-binding" evidence="9">
    <location>
        <begin position="4"/>
        <end position="322"/>
    </location>
</feature>
<dbReference type="Pfam" id="PF02852">
    <property type="entry name" value="Pyr_redox_dim"/>
    <property type="match status" value="1"/>
</dbReference>
<dbReference type="InterPro" id="IPR004099">
    <property type="entry name" value="Pyr_nucl-diS_OxRdtase_dimer"/>
</dbReference>
<evidence type="ECO:0000256" key="1">
    <source>
        <dbReference type="ARBA" id="ARBA00007532"/>
    </source>
</evidence>
<evidence type="ECO:0000313" key="11">
    <source>
        <dbReference type="Proteomes" id="UP000093044"/>
    </source>
</evidence>
<protein>
    <submittedName>
        <fullName evidence="10">Pyridine nucleotide-disulfide oxidoreductase</fullName>
    </submittedName>
</protein>
<dbReference type="AlphaFoldDB" id="A0A1B2I276"/>
<dbReference type="PRINTS" id="PR00411">
    <property type="entry name" value="PNDRDTASEI"/>
</dbReference>
<dbReference type="Proteomes" id="UP000093044">
    <property type="component" value="Chromosome"/>
</dbReference>
<dbReference type="Gene3D" id="3.30.390.30">
    <property type="match status" value="1"/>
</dbReference>
<evidence type="ECO:0000259" key="8">
    <source>
        <dbReference type="Pfam" id="PF02852"/>
    </source>
</evidence>
<reference evidence="10" key="1">
    <citation type="submission" date="2016-08" db="EMBL/GenBank/DDBJ databases">
        <title>Complete genome of Cloacibacillus porcorum.</title>
        <authorList>
            <person name="Looft T."/>
            <person name="Bayles D.O."/>
            <person name="Alt D.P."/>
        </authorList>
    </citation>
    <scope>NUCLEOTIDE SEQUENCE [LARGE SCALE GENOMIC DNA]</scope>
    <source>
        <strain evidence="10">CL-84</strain>
    </source>
</reference>
<feature type="disulfide bond" description="Redox-active" evidence="7">
    <location>
        <begin position="43"/>
        <end position="48"/>
    </location>
</feature>
<dbReference type="InterPro" id="IPR016156">
    <property type="entry name" value="FAD/NAD-linked_Rdtase_dimer_sf"/>
</dbReference>
<comment type="cofactor">
    <cofactor evidence="6">
        <name>FAD</name>
        <dbReference type="ChEBI" id="CHEBI:57692"/>
    </cofactor>
    <text evidence="6">Binds 1 FAD per subunit.</text>
</comment>
<dbReference type="InterPro" id="IPR036188">
    <property type="entry name" value="FAD/NAD-bd_sf"/>
</dbReference>
<feature type="domain" description="Pyridine nucleotide-disulphide oxidoreductase dimerisation" evidence="8">
    <location>
        <begin position="342"/>
        <end position="449"/>
    </location>
</feature>
<dbReference type="Gene3D" id="3.50.50.60">
    <property type="entry name" value="FAD/NAD(P)-binding domain"/>
    <property type="match status" value="2"/>
</dbReference>
<keyword evidence="11" id="KW-1185">Reference proteome</keyword>
<dbReference type="KEGG" id="cpor:BED41_02590"/>
<feature type="binding site" evidence="6">
    <location>
        <begin position="139"/>
        <end position="141"/>
    </location>
    <ligand>
        <name>FAD</name>
        <dbReference type="ChEBI" id="CHEBI:57692"/>
    </ligand>
</feature>
<sequence length="455" mass="48824">MERFDVIVIGFGKGSKVLTSALAAQGRRVALVEKSDKMYGGTCPNVGCVPTKFLVNRAEMARIKGFASFEEKAAFYAQSIRDKKELREKILSKMFNTFGGNPNITLYTGTAKFVSPKEIEISGKDFTAAITADKIVIDTGSVPFIPPIEGLKECRCAYVSEGMLDLERLPKRLVVIGGGNIGLEFASFYRQFGSEVTVLQDLPEFFPNEDADVAAAVRETLAGQGIELVAGAKVLSVKNEGEGAVVRYAAGGEEKEAKCDAVLVSTGRVPNTRELNLGAAGVETTSRGTIAVDERMRTTASGIWAIGDVAGSPQFTYISQDDARIVMDDFKGGGRTSAGRNVPYSVFLAPPLSRVGLTEKAALAEGYKIKTAVIPVTGLPRSHVLGKYTGMLKAVVDADSGLILGAALYCEESHEMINIVTLAMNEKLSYTVLRDMIFTHPVMSEALNDLFAAIK</sequence>
<dbReference type="FunFam" id="3.30.390.30:FF:000001">
    <property type="entry name" value="Dihydrolipoyl dehydrogenase"/>
    <property type="match status" value="1"/>
</dbReference>
<evidence type="ECO:0000256" key="2">
    <source>
        <dbReference type="ARBA" id="ARBA00022630"/>
    </source>
</evidence>
<feature type="binding site" evidence="6">
    <location>
        <position position="267"/>
    </location>
    <ligand>
        <name>NAD(+)</name>
        <dbReference type="ChEBI" id="CHEBI:57540"/>
    </ligand>
</feature>
<evidence type="ECO:0000256" key="4">
    <source>
        <dbReference type="ARBA" id="ARBA00023002"/>
    </source>
</evidence>
<dbReference type="RefSeq" id="WP_066742747.1">
    <property type="nucleotide sequence ID" value="NZ_CP016757.1"/>
</dbReference>
<evidence type="ECO:0000256" key="5">
    <source>
        <dbReference type="PIRSR" id="PIRSR000350-2"/>
    </source>
</evidence>